<dbReference type="RefSeq" id="WP_140595039.1">
    <property type="nucleotide sequence ID" value="NZ_VFWZ01000005.1"/>
</dbReference>
<feature type="domain" description="M23ase beta-sheet core" evidence="1">
    <location>
        <begin position="97"/>
        <end position="195"/>
    </location>
</feature>
<accession>A0A504J2N3</accession>
<proteinExistence type="predicted"/>
<reference evidence="2 3" key="1">
    <citation type="submission" date="2019-06" db="EMBL/GenBank/DDBJ databases">
        <authorList>
            <person name="Meng X."/>
        </authorList>
    </citation>
    <scope>NUCLEOTIDE SEQUENCE [LARGE SCALE GENOMIC DNA]</scope>
    <source>
        <strain evidence="2 3">M625</strain>
    </source>
</reference>
<evidence type="ECO:0000313" key="3">
    <source>
        <dbReference type="Proteomes" id="UP000315540"/>
    </source>
</evidence>
<dbReference type="PANTHER" id="PTHR21666:SF270">
    <property type="entry name" value="MUREIN HYDROLASE ACTIVATOR ENVC"/>
    <property type="match status" value="1"/>
</dbReference>
<dbReference type="CDD" id="cd12797">
    <property type="entry name" value="M23_peptidase"/>
    <property type="match status" value="1"/>
</dbReference>
<evidence type="ECO:0000259" key="1">
    <source>
        <dbReference type="Pfam" id="PF01551"/>
    </source>
</evidence>
<evidence type="ECO:0000313" key="2">
    <source>
        <dbReference type="EMBL" id="TPN84704.1"/>
    </source>
</evidence>
<dbReference type="SUPFAM" id="SSF51261">
    <property type="entry name" value="Duplicated hybrid motif"/>
    <property type="match status" value="1"/>
</dbReference>
<dbReference type="EMBL" id="VFWZ01000005">
    <property type="protein sequence ID" value="TPN84704.1"/>
    <property type="molecule type" value="Genomic_DNA"/>
</dbReference>
<dbReference type="GO" id="GO:0004222">
    <property type="term" value="F:metalloendopeptidase activity"/>
    <property type="evidence" value="ECO:0007669"/>
    <property type="project" value="TreeGrafter"/>
</dbReference>
<protein>
    <submittedName>
        <fullName evidence="2">Peptidase M23</fullName>
    </submittedName>
</protein>
<dbReference type="InterPro" id="IPR050570">
    <property type="entry name" value="Cell_wall_metabolism_enzyme"/>
</dbReference>
<name>A0A504J2N3_9FLAO</name>
<dbReference type="OrthoDB" id="9801052at2"/>
<comment type="caution">
    <text evidence="2">The sequence shown here is derived from an EMBL/GenBank/DDBJ whole genome shotgun (WGS) entry which is preliminary data.</text>
</comment>
<keyword evidence="3" id="KW-1185">Reference proteome</keyword>
<dbReference type="AlphaFoldDB" id="A0A504J2N3"/>
<gene>
    <name evidence="2" type="ORF">FHK87_17405</name>
</gene>
<dbReference type="Pfam" id="PF01551">
    <property type="entry name" value="Peptidase_M23"/>
    <property type="match status" value="1"/>
</dbReference>
<dbReference type="PANTHER" id="PTHR21666">
    <property type="entry name" value="PEPTIDASE-RELATED"/>
    <property type="match status" value="1"/>
</dbReference>
<dbReference type="Proteomes" id="UP000315540">
    <property type="component" value="Unassembled WGS sequence"/>
</dbReference>
<dbReference type="InterPro" id="IPR011055">
    <property type="entry name" value="Dup_hybrid_motif"/>
</dbReference>
<dbReference type="Gene3D" id="2.70.70.10">
    <property type="entry name" value="Glucose Permease (Domain IIA)"/>
    <property type="match status" value="1"/>
</dbReference>
<organism evidence="2 3">
    <name type="scientific">Aquimarina algicola</name>
    <dbReference type="NCBI Taxonomy" id="2589995"/>
    <lineage>
        <taxon>Bacteria</taxon>
        <taxon>Pseudomonadati</taxon>
        <taxon>Bacteroidota</taxon>
        <taxon>Flavobacteriia</taxon>
        <taxon>Flavobacteriales</taxon>
        <taxon>Flavobacteriaceae</taxon>
        <taxon>Aquimarina</taxon>
    </lineage>
</organism>
<sequence length="229" mass="25899">MNNIQFPEFISSLSTDFVPIVQSEFSKEDYVDIDLSENNEALNHIDVTSSLAFEHYITAYLSNNKAKVAYGGYNENRGIYRRSTHFNQQDPETERNIHLGLDLWCAAGTSVHTPLDGVIHSFKNNNNFGDYGPTIILTHTFNETTFYTLYGHLTLESISKIKIGQEVKAGEKIAILGDATVNGDYAPHLHFQIINDIEEKFGDYPGVSNKRDLDFYLKNCPDPNLLLKI</sequence>
<dbReference type="InterPro" id="IPR016047">
    <property type="entry name" value="M23ase_b-sheet_dom"/>
</dbReference>